<organism evidence="2 3">
    <name type="scientific">Microcella alkaliphila</name>
    <dbReference type="NCBI Taxonomy" id="279828"/>
    <lineage>
        <taxon>Bacteria</taxon>
        <taxon>Bacillati</taxon>
        <taxon>Actinomycetota</taxon>
        <taxon>Actinomycetes</taxon>
        <taxon>Micrococcales</taxon>
        <taxon>Microbacteriaceae</taxon>
        <taxon>Microcella</taxon>
    </lineage>
</organism>
<dbReference type="GO" id="GO:0006508">
    <property type="term" value="P:proteolysis"/>
    <property type="evidence" value="ECO:0007669"/>
    <property type="project" value="InterPro"/>
</dbReference>
<dbReference type="Pfam" id="PF00326">
    <property type="entry name" value="Peptidase_S9"/>
    <property type="match status" value="1"/>
</dbReference>
<keyword evidence="2" id="KW-0326">Glycosidase</keyword>
<evidence type="ECO:0000313" key="3">
    <source>
        <dbReference type="Proteomes" id="UP000218965"/>
    </source>
</evidence>
<dbReference type="EMBL" id="AP017315">
    <property type="protein sequence ID" value="BAU31639.1"/>
    <property type="molecule type" value="Genomic_DNA"/>
</dbReference>
<dbReference type="InterPro" id="IPR029058">
    <property type="entry name" value="AB_hydrolase_fold"/>
</dbReference>
<proteinExistence type="predicted"/>
<reference evidence="3" key="1">
    <citation type="submission" date="2015-12" db="EMBL/GenBank/DDBJ databases">
        <authorList>
            <person name="Shamseldin A."/>
            <person name="Moawad H."/>
            <person name="Abd El-Rahim W.M."/>
            <person name="Sadowsky M.J."/>
        </authorList>
    </citation>
    <scope>NUCLEOTIDE SEQUENCE [LARGE SCALE GENOMIC DNA]</scope>
    <source>
        <strain evidence="3">JAM AC0309</strain>
    </source>
</reference>
<dbReference type="Proteomes" id="UP000218965">
    <property type="component" value="Chromosome"/>
</dbReference>
<dbReference type="GO" id="GO:0045493">
    <property type="term" value="P:xylan catabolic process"/>
    <property type="evidence" value="ECO:0007669"/>
    <property type="project" value="UniProtKB-KW"/>
</dbReference>
<keyword evidence="2" id="KW-0119">Carbohydrate metabolism</keyword>
<keyword evidence="2" id="KW-0624">Polysaccharide degradation</keyword>
<accession>A0A0U4WUU4</accession>
<keyword evidence="2" id="KW-0858">Xylan degradation</keyword>
<sequence length="161" mass="16731">MTDTSARTHIAQVRSSGAQRVGVLGFSAGGHLAGHAAATGLTELAVLCYPVVSMLTPTHAGSRENLLGPRPGRRARRATSIEHLVTPAMPPTFVWHTADDALVPVEHAYLLGAALARHGVPHALHVYPSGVHGLGLASGSGDAERWTAECAAWLRGLGWGA</sequence>
<reference evidence="2 3" key="2">
    <citation type="submission" date="2016-01" db="EMBL/GenBank/DDBJ databases">
        <title>Microcella alkaliphila JAM AC0309 whole genome shotgun sequence.</title>
        <authorList>
            <person name="Kurata A."/>
            <person name="Hirose Y."/>
            <person name="Kishimoto N."/>
            <person name="Kobayashi T."/>
        </authorList>
    </citation>
    <scope>NUCLEOTIDE SEQUENCE [LARGE SCALE GENOMIC DNA]</scope>
    <source>
        <strain evidence="2 3">JAM AC0309</strain>
    </source>
</reference>
<feature type="domain" description="Peptidase S9 prolyl oligopeptidase catalytic" evidence="1">
    <location>
        <begin position="17"/>
        <end position="155"/>
    </location>
</feature>
<dbReference type="InterPro" id="IPR001375">
    <property type="entry name" value="Peptidase_S9_cat"/>
</dbReference>
<dbReference type="GO" id="GO:0008236">
    <property type="term" value="F:serine-type peptidase activity"/>
    <property type="evidence" value="ECO:0007669"/>
    <property type="project" value="InterPro"/>
</dbReference>
<dbReference type="GO" id="GO:0016798">
    <property type="term" value="F:hydrolase activity, acting on glycosyl bonds"/>
    <property type="evidence" value="ECO:0007669"/>
    <property type="project" value="UniProtKB-KW"/>
</dbReference>
<dbReference type="KEGG" id="malk:MalAC0309_0771"/>
<name>A0A0U4WUU4_9MICO</name>
<evidence type="ECO:0000259" key="1">
    <source>
        <dbReference type="Pfam" id="PF00326"/>
    </source>
</evidence>
<dbReference type="SUPFAM" id="SSF53474">
    <property type="entry name" value="alpha/beta-Hydrolases"/>
    <property type="match status" value="1"/>
</dbReference>
<gene>
    <name evidence="2" type="ORF">MalAC0309_0771</name>
</gene>
<evidence type="ECO:0000313" key="2">
    <source>
        <dbReference type="EMBL" id="BAU31639.1"/>
    </source>
</evidence>
<dbReference type="Gene3D" id="3.40.50.1820">
    <property type="entry name" value="alpha/beta hydrolase"/>
    <property type="match status" value="1"/>
</dbReference>
<dbReference type="AlphaFoldDB" id="A0A0U4WUU4"/>
<protein>
    <submittedName>
        <fullName evidence="2">Endo-1,4-beta-xylanase B</fullName>
    </submittedName>
</protein>
<keyword evidence="2" id="KW-0378">Hydrolase</keyword>